<evidence type="ECO:0000256" key="1">
    <source>
        <dbReference type="SAM" id="MobiDB-lite"/>
    </source>
</evidence>
<comment type="caution">
    <text evidence="3">The sequence shown here is derived from an EMBL/GenBank/DDBJ whole genome shotgun (WGS) entry which is preliminary data.</text>
</comment>
<dbReference type="AlphaFoldDB" id="A0A9P6VNV7"/>
<feature type="compositionally biased region" description="Low complexity" evidence="1">
    <location>
        <begin position="317"/>
        <end position="331"/>
    </location>
</feature>
<protein>
    <submittedName>
        <fullName evidence="3">GPI-anchored cupredoxin</fullName>
    </submittedName>
</protein>
<feature type="signal peptide" evidence="2">
    <location>
        <begin position="1"/>
        <end position="20"/>
    </location>
</feature>
<evidence type="ECO:0000313" key="3">
    <source>
        <dbReference type="EMBL" id="KAG0651482.1"/>
    </source>
</evidence>
<dbReference type="Gene3D" id="2.60.40.420">
    <property type="entry name" value="Cupredoxins - blue copper proteins"/>
    <property type="match status" value="2"/>
</dbReference>
<evidence type="ECO:0000313" key="4">
    <source>
        <dbReference type="Proteomes" id="UP000785200"/>
    </source>
</evidence>
<dbReference type="SUPFAM" id="SSF49503">
    <property type="entry name" value="Cupredoxins"/>
    <property type="match status" value="2"/>
</dbReference>
<organism evidence="3 4">
    <name type="scientific">Hyphodiscus hymeniophilus</name>
    <dbReference type="NCBI Taxonomy" id="353542"/>
    <lineage>
        <taxon>Eukaryota</taxon>
        <taxon>Fungi</taxon>
        <taxon>Dikarya</taxon>
        <taxon>Ascomycota</taxon>
        <taxon>Pezizomycotina</taxon>
        <taxon>Leotiomycetes</taxon>
        <taxon>Helotiales</taxon>
        <taxon>Hyphodiscaceae</taxon>
        <taxon>Hyphodiscus</taxon>
    </lineage>
</organism>
<name>A0A9P6VNV7_9HELO</name>
<dbReference type="EMBL" id="VNKQ01000004">
    <property type="protein sequence ID" value="KAG0651482.1"/>
    <property type="molecule type" value="Genomic_DNA"/>
</dbReference>
<feature type="region of interest" description="Disordered" evidence="1">
    <location>
        <begin position="317"/>
        <end position="338"/>
    </location>
</feature>
<gene>
    <name evidence="3" type="ORF">D0Z07_1554</name>
</gene>
<evidence type="ECO:0000256" key="2">
    <source>
        <dbReference type="SAM" id="SignalP"/>
    </source>
</evidence>
<accession>A0A9P6VNV7</accession>
<dbReference type="PANTHER" id="PTHR34883">
    <property type="entry name" value="SERINE-RICH PROTEIN, PUTATIVE-RELATED-RELATED"/>
    <property type="match status" value="1"/>
</dbReference>
<reference evidence="3" key="1">
    <citation type="submission" date="2019-07" db="EMBL/GenBank/DDBJ databases">
        <title>Hyphodiscus hymeniophilus genome sequencing and assembly.</title>
        <authorList>
            <person name="Kramer G."/>
            <person name="Nodwell J."/>
        </authorList>
    </citation>
    <scope>NUCLEOTIDE SEQUENCE</scope>
    <source>
        <strain evidence="3">ATCC 34498</strain>
    </source>
</reference>
<dbReference type="CDD" id="cd00920">
    <property type="entry name" value="Cupredoxin"/>
    <property type="match status" value="2"/>
</dbReference>
<sequence>MAWVSVISFAVACFVSSAAGASFQVQVGENATLTFDPLTITAAVGDTVTYNFHPKVEPPNFKLSQTLIDHARTILSHNLLSKTRAIPLLGDLTAASPTTWTITINDTKPVWVYCGQTTGNHCQNGMVHAINAPTTGNTIDAFKAAAKSASTSSSPPGGLPIGGLRKTSVQVGPGGNLTYSPNNITALVGEVIEFAFNPKNHSVVQSSFQDPCHPLAAGGFSSGFLPTAVSPSGATFQIVINDTKPVWFYCAQTAKNHCQSGMVGSVNAPTSGNTLEAFIGLAAKASGSTIEPNAPLGGILTVNGTVVTADIGNVFDPSNTSSTNTNTTVSNVPPPGSSIPPNVASMAGGYQPSSYNWAPSISDTATELLELINFLDNVLLEVLVNGHNNLTTGGWSHLYPDTITGTIGSMMAQALVHRATATDSLSHYSKKLNGLCSYSFPISGAEDFVHVALTLTLLEVALFLDVISVVSASDPWLIGPISSTLGSKSRMAGMVNMMQNHIPAAAPREVMLPAPLVYSYVLNHYIVPNSCPDPLPYTSIPPLTVTSAPVSGTQRLTSVTVTFDASSKNLSMAWVGPWGTVEYTPVTVTSNTQGTASVPGDLSGHVWGVLVNSTGASAQDLPTITVAGPELVWVTQP</sequence>
<dbReference type="Proteomes" id="UP000785200">
    <property type="component" value="Unassembled WGS sequence"/>
</dbReference>
<keyword evidence="2" id="KW-0732">Signal</keyword>
<dbReference type="OrthoDB" id="5415867at2759"/>
<dbReference type="PANTHER" id="PTHR34883:SF15">
    <property type="entry name" value="EXTRACELLULAR SERINE-RICH PROTEIN"/>
    <property type="match status" value="1"/>
</dbReference>
<keyword evidence="4" id="KW-1185">Reference proteome</keyword>
<dbReference type="InterPro" id="IPR052953">
    <property type="entry name" value="Ser-rich/MCO-related"/>
</dbReference>
<dbReference type="InterPro" id="IPR008972">
    <property type="entry name" value="Cupredoxin"/>
</dbReference>
<proteinExistence type="predicted"/>
<feature type="chain" id="PRO_5040246168" evidence="2">
    <location>
        <begin position="21"/>
        <end position="637"/>
    </location>
</feature>